<evidence type="ECO:0000256" key="1">
    <source>
        <dbReference type="SAM" id="SignalP"/>
    </source>
</evidence>
<feature type="signal peptide" evidence="1">
    <location>
        <begin position="1"/>
        <end position="23"/>
    </location>
</feature>
<organism evidence="2 3">
    <name type="scientific">Leptospira ognonensis</name>
    <dbReference type="NCBI Taxonomy" id="2484945"/>
    <lineage>
        <taxon>Bacteria</taxon>
        <taxon>Pseudomonadati</taxon>
        <taxon>Spirochaetota</taxon>
        <taxon>Spirochaetia</taxon>
        <taxon>Leptospirales</taxon>
        <taxon>Leptospiraceae</taxon>
        <taxon>Leptospira</taxon>
    </lineage>
</organism>
<sequence length="375" mass="40753">MKKTLGFLILFGTMMVSNNGLYAQFTCTGQACSYLPSSITSTLNSSYTRLQTEYLNEVLKTNTEAGFLANIGTSNVGTGTVRKIQIGGNISAAGFKKDDIIIEEPGLKLPKLPNVGGSVIPNVNVDFNPGWILGFDSRHWMSRFGIFLHGMDMVVSNKQLQGLSNNKNYEGRITAKSYGGMIRYQVMEKEGFLMNLFTWNGINVGAGHHVMEEDFNFKYLEGKAASIVSNGVTAKWGGDTNFLYHTKVRTTNVDIRTGIGMFWIANLIVGGGYSWNSGDSQISLSRSGPLLIQANGASTIEIPREYQSQIDPALLAVSPSGTLGLDLNGNAKIKRNMGYGIAGLELDIYVIKVILEGLYGGKDLYSANLGVKFSL</sequence>
<protein>
    <recommendedName>
        <fullName evidence="4">Porin</fullName>
    </recommendedName>
</protein>
<evidence type="ECO:0008006" key="4">
    <source>
        <dbReference type="Google" id="ProtNLM"/>
    </source>
</evidence>
<dbReference type="InterPro" id="IPR058232">
    <property type="entry name" value="Lsa36-like"/>
</dbReference>
<dbReference type="NCBIfam" id="NF047512">
    <property type="entry name" value="LIC_11975_fam"/>
    <property type="match status" value="1"/>
</dbReference>
<comment type="caution">
    <text evidence="2">The sequence shown here is derived from an EMBL/GenBank/DDBJ whole genome shotgun (WGS) entry which is preliminary data.</text>
</comment>
<feature type="chain" id="PRO_5020742794" description="Porin" evidence="1">
    <location>
        <begin position="24"/>
        <end position="375"/>
    </location>
</feature>
<keyword evidence="3" id="KW-1185">Reference proteome</keyword>
<gene>
    <name evidence="2" type="ORF">EHQ58_04645</name>
</gene>
<dbReference type="Proteomes" id="UP000297693">
    <property type="component" value="Unassembled WGS sequence"/>
</dbReference>
<evidence type="ECO:0000313" key="2">
    <source>
        <dbReference type="EMBL" id="TGL61899.1"/>
    </source>
</evidence>
<dbReference type="RefSeq" id="WP_135622592.1">
    <property type="nucleotide sequence ID" value="NZ_RQGD01000014.1"/>
</dbReference>
<dbReference type="PROSITE" id="PS51257">
    <property type="entry name" value="PROKAR_LIPOPROTEIN"/>
    <property type="match status" value="1"/>
</dbReference>
<evidence type="ECO:0000313" key="3">
    <source>
        <dbReference type="Proteomes" id="UP000297693"/>
    </source>
</evidence>
<dbReference type="OrthoDB" id="340992at2"/>
<dbReference type="EMBL" id="RQGD01000014">
    <property type="protein sequence ID" value="TGL61899.1"/>
    <property type="molecule type" value="Genomic_DNA"/>
</dbReference>
<accession>A0A4R9K6J8</accession>
<keyword evidence="1" id="KW-0732">Signal</keyword>
<proteinExistence type="predicted"/>
<reference evidence="2" key="1">
    <citation type="journal article" date="2019" name="PLoS Negl. Trop. Dis.">
        <title>Revisiting the worldwide diversity of Leptospira species in the environment.</title>
        <authorList>
            <person name="Vincent A.T."/>
            <person name="Schiettekatte O."/>
            <person name="Bourhy P."/>
            <person name="Veyrier F.J."/>
            <person name="Picardeau M."/>
        </authorList>
    </citation>
    <scope>NUCLEOTIDE SEQUENCE [LARGE SCALE GENOMIC DNA]</scope>
    <source>
        <strain evidence="2">201702476</strain>
    </source>
</reference>
<name>A0A4R9K6J8_9LEPT</name>
<dbReference type="AlphaFoldDB" id="A0A4R9K6J8"/>